<evidence type="ECO:0000259" key="6">
    <source>
        <dbReference type="Pfam" id="PF25954"/>
    </source>
</evidence>
<dbReference type="InterPro" id="IPR058792">
    <property type="entry name" value="Beta-barrel_RND_2"/>
</dbReference>
<dbReference type="PANTHER" id="PTHR30097:SF15">
    <property type="entry name" value="CATION EFFLUX SYSTEM PROTEIN CUSB"/>
    <property type="match status" value="1"/>
</dbReference>
<gene>
    <name evidence="8" type="ORF">SAMN05216302_101376</name>
</gene>
<dbReference type="FunFam" id="2.40.30.170:FF:000010">
    <property type="entry name" value="Efflux RND transporter periplasmic adaptor subunit"/>
    <property type="match status" value="1"/>
</dbReference>
<evidence type="ECO:0000313" key="8">
    <source>
        <dbReference type="EMBL" id="SFK72481.1"/>
    </source>
</evidence>
<accession>A0A1I4BX27</accession>
<reference evidence="9" key="1">
    <citation type="submission" date="2016-10" db="EMBL/GenBank/DDBJ databases">
        <authorList>
            <person name="Varghese N."/>
            <person name="Submissions S."/>
        </authorList>
    </citation>
    <scope>NUCLEOTIDE SEQUENCE [LARGE SCALE GENOMIC DNA]</scope>
    <source>
        <strain evidence="9">Nm69</strain>
    </source>
</reference>
<dbReference type="EMBL" id="FOSP01000013">
    <property type="protein sequence ID" value="SFK72481.1"/>
    <property type="molecule type" value="Genomic_DNA"/>
</dbReference>
<dbReference type="AlphaFoldDB" id="A0A1I4BX27"/>
<dbReference type="PANTHER" id="PTHR30097">
    <property type="entry name" value="CATION EFFLUX SYSTEM PROTEIN CUSB"/>
    <property type="match status" value="1"/>
</dbReference>
<protein>
    <submittedName>
        <fullName evidence="8">Membrane fusion protein, Cu(I)/Ag(I) efflux system</fullName>
    </submittedName>
</protein>
<feature type="domain" description="CusB-like barrel-sandwich hybrid" evidence="5">
    <location>
        <begin position="125"/>
        <end position="253"/>
    </location>
</feature>
<evidence type="ECO:0000256" key="2">
    <source>
        <dbReference type="ARBA" id="ARBA00022448"/>
    </source>
</evidence>
<dbReference type="InterPro" id="IPR021647">
    <property type="entry name" value="CusF_Ec"/>
</dbReference>
<dbReference type="STRING" id="52441.SAMN05216302_101376"/>
<evidence type="ECO:0000256" key="4">
    <source>
        <dbReference type="ARBA" id="ARBA00023065"/>
    </source>
</evidence>
<evidence type="ECO:0000259" key="7">
    <source>
        <dbReference type="Pfam" id="PF25975"/>
    </source>
</evidence>
<keyword evidence="3" id="KW-0732">Signal</keyword>
<dbReference type="InterPro" id="IPR042230">
    <property type="entry name" value="CusF_sf"/>
</dbReference>
<dbReference type="InterPro" id="IPR006143">
    <property type="entry name" value="RND_pump_MFP"/>
</dbReference>
<feature type="domain" description="CusB-like beta-barrel" evidence="6">
    <location>
        <begin position="257"/>
        <end position="333"/>
    </location>
</feature>
<keyword evidence="2" id="KW-0813">Transport</keyword>
<dbReference type="InterPro" id="IPR058649">
    <property type="entry name" value="CzcB_C"/>
</dbReference>
<comment type="similarity">
    <text evidence="1">Belongs to the membrane fusion protein (MFP) (TC 8.A.1) family.</text>
</comment>
<dbReference type="Pfam" id="PF25919">
    <property type="entry name" value="BSH_CusB"/>
    <property type="match status" value="1"/>
</dbReference>
<dbReference type="Gene3D" id="2.40.50.100">
    <property type="match status" value="1"/>
</dbReference>
<keyword evidence="9" id="KW-1185">Reference proteome</keyword>
<evidence type="ECO:0000313" key="9">
    <source>
        <dbReference type="Proteomes" id="UP000199533"/>
    </source>
</evidence>
<sequence length="526" mass="58474">MITKLSIILILIATALASGYWWGSSQQKISPSDSPGTAQSDRKILYYRNPMGHPDISPVPKKDSMGMDYIPVYEEELLSEVSVVNISTEKVQKLGVRTETIGQRTLTRTIQAVATISVNERLLYTVAPKFEGWVQQLYVNTTGQKVKKGEALMDVYSPELIAAQHEYLIAAKGMHWVSESHPEVQARMERLSENALQRLYNWDISEIDLRTLQREGKTNQYLTLRSAASGIVIDKSAIQGKRFLPGEVLYQIADLSRVWVLADVFEQDLSMVRLGQVAKIRFDTYPDKIFSGKVTFIYPTIAPETRTAQIRIELPNNDNLLKPAMYGRVEISSTHGENKALAVPNSAILDTGTQKWVLIAIDEGRFEPRTVILGIQTDDYTEVLEGVEAGESVVTSANFLIDAESNLKAAFAGFDKRTSGSQSDINEVKVDSLEFTLHRASGSIKSIDWTNATVTIAHDPIASLEWPAMTMDFRVLDPTMLQSIKPGQQIDFGLIEESAGRYAVSRIRFADGNTVSSEYGADSHAE</sequence>
<proteinExistence type="inferred from homology"/>
<dbReference type="Pfam" id="PF11604">
    <property type="entry name" value="CusF_Ec"/>
    <property type="match status" value="1"/>
</dbReference>
<dbReference type="GO" id="GO:0060003">
    <property type="term" value="P:copper ion export"/>
    <property type="evidence" value="ECO:0007669"/>
    <property type="project" value="TreeGrafter"/>
</dbReference>
<dbReference type="Pfam" id="PF25975">
    <property type="entry name" value="CzcB_C"/>
    <property type="match status" value="1"/>
</dbReference>
<evidence type="ECO:0000256" key="3">
    <source>
        <dbReference type="ARBA" id="ARBA00022729"/>
    </source>
</evidence>
<evidence type="ECO:0000256" key="1">
    <source>
        <dbReference type="ARBA" id="ARBA00009477"/>
    </source>
</evidence>
<keyword evidence="4" id="KW-0406">Ion transport</keyword>
<dbReference type="GO" id="GO:0016020">
    <property type="term" value="C:membrane"/>
    <property type="evidence" value="ECO:0007669"/>
    <property type="project" value="InterPro"/>
</dbReference>
<dbReference type="Pfam" id="PF25954">
    <property type="entry name" value="Beta-barrel_RND_2"/>
    <property type="match status" value="1"/>
</dbReference>
<name>A0A1I4BX27_9PROT</name>
<dbReference type="GO" id="GO:0022857">
    <property type="term" value="F:transmembrane transporter activity"/>
    <property type="evidence" value="ECO:0007669"/>
    <property type="project" value="InterPro"/>
</dbReference>
<organism evidence="8 9">
    <name type="scientific">Nitrosomonas aestuarii</name>
    <dbReference type="NCBI Taxonomy" id="52441"/>
    <lineage>
        <taxon>Bacteria</taxon>
        <taxon>Pseudomonadati</taxon>
        <taxon>Pseudomonadota</taxon>
        <taxon>Betaproteobacteria</taxon>
        <taxon>Nitrosomonadales</taxon>
        <taxon>Nitrosomonadaceae</taxon>
        <taxon>Nitrosomonas</taxon>
    </lineage>
</organism>
<dbReference type="InterPro" id="IPR051909">
    <property type="entry name" value="MFP_Cation_Efflux"/>
</dbReference>
<dbReference type="FunFam" id="2.40.420.20:FF:000003">
    <property type="entry name" value="Cation efflux system protein cusB"/>
    <property type="match status" value="1"/>
</dbReference>
<dbReference type="GO" id="GO:0015679">
    <property type="term" value="P:plasma membrane copper ion transport"/>
    <property type="evidence" value="ECO:0007669"/>
    <property type="project" value="TreeGrafter"/>
</dbReference>
<dbReference type="Gene3D" id="2.40.30.170">
    <property type="match status" value="1"/>
</dbReference>
<dbReference type="Gene3D" id="2.40.50.320">
    <property type="entry name" value="Copper binding periplasmic protein CusF"/>
    <property type="match status" value="1"/>
</dbReference>
<dbReference type="InterPro" id="IPR058790">
    <property type="entry name" value="BSH_CusB"/>
</dbReference>
<dbReference type="SUPFAM" id="SSF111369">
    <property type="entry name" value="HlyD-like secretion proteins"/>
    <property type="match status" value="1"/>
</dbReference>
<dbReference type="GO" id="GO:0046914">
    <property type="term" value="F:transition metal ion binding"/>
    <property type="evidence" value="ECO:0007669"/>
    <property type="project" value="TreeGrafter"/>
</dbReference>
<dbReference type="NCBIfam" id="TIGR01730">
    <property type="entry name" value="RND_mfp"/>
    <property type="match status" value="1"/>
</dbReference>
<feature type="domain" description="CzcB-like C-terminal circularly permuted SH3-like" evidence="7">
    <location>
        <begin position="341"/>
        <end position="401"/>
    </location>
</feature>
<dbReference type="Proteomes" id="UP000199533">
    <property type="component" value="Unassembled WGS sequence"/>
</dbReference>
<dbReference type="Gene3D" id="2.40.420.20">
    <property type="match status" value="1"/>
</dbReference>
<dbReference type="GO" id="GO:0030288">
    <property type="term" value="C:outer membrane-bounded periplasmic space"/>
    <property type="evidence" value="ECO:0007669"/>
    <property type="project" value="TreeGrafter"/>
</dbReference>
<evidence type="ECO:0000259" key="5">
    <source>
        <dbReference type="Pfam" id="PF25919"/>
    </source>
</evidence>
<dbReference type="RefSeq" id="WP_244531860.1">
    <property type="nucleotide sequence ID" value="NZ_FOSP01000013.1"/>
</dbReference>